<dbReference type="AlphaFoldDB" id="A0A4V3RUA6"/>
<sequence length="110" mass="12099">MKNIEALRTLCNAIANTFYPDTATLEFALFNQSVDAQAEAAPKDPEIFRAAVGLIKGYVESSRSEGGISTSVMQDAVEKSLVHWCNFYGLDVADELSDFVRVIDDGSNMW</sequence>
<dbReference type="Proteomes" id="UP000306630">
    <property type="component" value="Unassembled WGS sequence"/>
</dbReference>
<protein>
    <submittedName>
        <fullName evidence="1">Uncharacterized protein</fullName>
    </submittedName>
</protein>
<proteinExistence type="predicted"/>
<name>A0A4V3RUA6_9BACT</name>
<dbReference type="EMBL" id="SRYD01000024">
    <property type="protein sequence ID" value="TGY74169.1"/>
    <property type="molecule type" value="Genomic_DNA"/>
</dbReference>
<comment type="caution">
    <text evidence="1">The sequence shown here is derived from an EMBL/GenBank/DDBJ whole genome shotgun (WGS) entry which is preliminary data.</text>
</comment>
<evidence type="ECO:0000313" key="1">
    <source>
        <dbReference type="EMBL" id="TGY74169.1"/>
    </source>
</evidence>
<dbReference type="RefSeq" id="WP_135993158.1">
    <property type="nucleotide sequence ID" value="NZ_SRYD01000024.1"/>
</dbReference>
<gene>
    <name evidence="1" type="ORF">E5333_07020</name>
</gene>
<organism evidence="1 2">
    <name type="scientific">Muribaculum intestinale</name>
    <dbReference type="NCBI Taxonomy" id="1796646"/>
    <lineage>
        <taxon>Bacteria</taxon>
        <taxon>Pseudomonadati</taxon>
        <taxon>Bacteroidota</taxon>
        <taxon>Bacteroidia</taxon>
        <taxon>Bacteroidales</taxon>
        <taxon>Muribaculaceae</taxon>
        <taxon>Muribaculum</taxon>
    </lineage>
</organism>
<evidence type="ECO:0000313" key="2">
    <source>
        <dbReference type="Proteomes" id="UP000306630"/>
    </source>
</evidence>
<reference evidence="1 2" key="1">
    <citation type="submission" date="2019-04" db="EMBL/GenBank/DDBJ databases">
        <title>Microbes associate with the intestines of laboratory mice.</title>
        <authorList>
            <person name="Navarre W."/>
            <person name="Wong E."/>
            <person name="Huang K."/>
            <person name="Tropini C."/>
            <person name="Ng K."/>
            <person name="Yu B."/>
        </authorList>
    </citation>
    <scope>NUCLEOTIDE SEQUENCE [LARGE SCALE GENOMIC DNA]</scope>
    <source>
        <strain evidence="1 2">NM06_A21</strain>
    </source>
</reference>
<accession>A0A4V3RUA6</accession>